<evidence type="ECO:0000313" key="2">
    <source>
        <dbReference type="EMBL" id="KAK6191868.1"/>
    </source>
</evidence>
<proteinExistence type="predicted"/>
<dbReference type="InterPro" id="IPR029526">
    <property type="entry name" value="PGBD"/>
</dbReference>
<reference evidence="2 3" key="1">
    <citation type="submission" date="2024-01" db="EMBL/GenBank/DDBJ databases">
        <title>The genome of the rayed Mediterranean limpet Patella caerulea (Linnaeus, 1758).</title>
        <authorList>
            <person name="Anh-Thu Weber A."/>
            <person name="Halstead-Nussloch G."/>
        </authorList>
    </citation>
    <scope>NUCLEOTIDE SEQUENCE [LARGE SCALE GENOMIC DNA]</scope>
    <source>
        <strain evidence="2">AATW-2023a</strain>
        <tissue evidence="2">Whole specimen</tissue>
    </source>
</reference>
<dbReference type="GO" id="GO:0043565">
    <property type="term" value="F:sequence-specific DNA binding"/>
    <property type="evidence" value="ECO:0007669"/>
    <property type="project" value="TreeGrafter"/>
</dbReference>
<evidence type="ECO:0000259" key="1">
    <source>
        <dbReference type="Pfam" id="PF13843"/>
    </source>
</evidence>
<organism evidence="2 3">
    <name type="scientific">Patella caerulea</name>
    <name type="common">Rayed Mediterranean limpet</name>
    <dbReference type="NCBI Taxonomy" id="87958"/>
    <lineage>
        <taxon>Eukaryota</taxon>
        <taxon>Metazoa</taxon>
        <taxon>Spiralia</taxon>
        <taxon>Lophotrochozoa</taxon>
        <taxon>Mollusca</taxon>
        <taxon>Gastropoda</taxon>
        <taxon>Patellogastropoda</taxon>
        <taxon>Patelloidea</taxon>
        <taxon>Patellidae</taxon>
        <taxon>Patella</taxon>
    </lineage>
</organism>
<name>A0AAN8Q095_PATCE</name>
<sequence>MIPYYGRHSPTMLNEKKNPIRYGYKVWDLNTRPGYLIQYNPYRCAGTDIRPKLGMGGSVVVDLLCKLPARCDNIYFDNLITSLPLIEALKEIGKHGIGTVRQYRLQACPLTSTTEVKKKDRGDFLICY</sequence>
<comment type="caution">
    <text evidence="2">The sequence shown here is derived from an EMBL/GenBank/DDBJ whole genome shotgun (WGS) entry which is preliminary data.</text>
</comment>
<gene>
    <name evidence="2" type="ORF">SNE40_003449</name>
</gene>
<feature type="domain" description="PiggyBac transposable element-derived protein" evidence="1">
    <location>
        <begin position="2"/>
        <end position="125"/>
    </location>
</feature>
<dbReference type="EMBL" id="JAZGQO010000002">
    <property type="protein sequence ID" value="KAK6191868.1"/>
    <property type="molecule type" value="Genomic_DNA"/>
</dbReference>
<keyword evidence="3" id="KW-1185">Reference proteome</keyword>
<dbReference type="Pfam" id="PF13843">
    <property type="entry name" value="DDE_Tnp_1_7"/>
    <property type="match status" value="1"/>
</dbReference>
<dbReference type="InterPro" id="IPR052638">
    <property type="entry name" value="PiggyBac_TE-derived"/>
</dbReference>
<dbReference type="PANTHER" id="PTHR47055:SF3">
    <property type="entry name" value="PHORBOL-ESTER_DAG-TYPE DOMAIN-CONTAINING PROTEIN"/>
    <property type="match status" value="1"/>
</dbReference>
<dbReference type="PANTHER" id="PTHR47055">
    <property type="entry name" value="DDE_TNP_1_7 DOMAIN-CONTAINING PROTEIN"/>
    <property type="match status" value="1"/>
</dbReference>
<dbReference type="Proteomes" id="UP001347796">
    <property type="component" value="Unassembled WGS sequence"/>
</dbReference>
<evidence type="ECO:0000313" key="3">
    <source>
        <dbReference type="Proteomes" id="UP001347796"/>
    </source>
</evidence>
<accession>A0AAN8Q095</accession>
<protein>
    <recommendedName>
        <fullName evidence="1">PiggyBac transposable element-derived protein domain-containing protein</fullName>
    </recommendedName>
</protein>
<dbReference type="AlphaFoldDB" id="A0AAN8Q095"/>